<keyword evidence="5 6" id="KW-0560">Oxidoreductase</keyword>
<dbReference type="Proteomes" id="UP001238088">
    <property type="component" value="Unassembled WGS sequence"/>
</dbReference>
<organism evidence="6 7">
    <name type="scientific">Cytobacillus purgationiresistens</name>
    <dbReference type="NCBI Taxonomy" id="863449"/>
    <lineage>
        <taxon>Bacteria</taxon>
        <taxon>Bacillati</taxon>
        <taxon>Bacillota</taxon>
        <taxon>Bacilli</taxon>
        <taxon>Bacillales</taxon>
        <taxon>Bacillaceae</taxon>
        <taxon>Cytobacillus</taxon>
    </lineage>
</organism>
<dbReference type="PROSITE" id="PS00061">
    <property type="entry name" value="ADH_SHORT"/>
    <property type="match status" value="1"/>
</dbReference>
<dbReference type="InterPro" id="IPR036291">
    <property type="entry name" value="NAD(P)-bd_dom_sf"/>
</dbReference>
<comment type="caution">
    <text evidence="6">The sequence shown here is derived from an EMBL/GenBank/DDBJ whole genome shotgun (WGS) entry which is preliminary data.</text>
</comment>
<dbReference type="InterPro" id="IPR002347">
    <property type="entry name" value="SDR_fam"/>
</dbReference>
<proteinExistence type="inferred from homology"/>
<comment type="similarity">
    <text evidence="2">Belongs to the short-chain dehydrogenases/reductases (SDR) family.</text>
</comment>
<dbReference type="InterPro" id="IPR051721">
    <property type="entry name" value="Biopterin_syn/organic_redct"/>
</dbReference>
<dbReference type="Pfam" id="PF00106">
    <property type="entry name" value="adh_short"/>
    <property type="match status" value="1"/>
</dbReference>
<evidence type="ECO:0000256" key="5">
    <source>
        <dbReference type="ARBA" id="ARBA00023002"/>
    </source>
</evidence>
<protein>
    <submittedName>
        <fullName evidence="6">Benzil reductase ((S)-benzoin forming)</fullName>
        <ecNumber evidence="6">1.1.1.320</ecNumber>
    </submittedName>
</protein>
<evidence type="ECO:0000256" key="1">
    <source>
        <dbReference type="ARBA" id="ARBA00004496"/>
    </source>
</evidence>
<dbReference type="RefSeq" id="WP_307478548.1">
    <property type="nucleotide sequence ID" value="NZ_JAUSUB010000032.1"/>
</dbReference>
<sequence length="250" mass="27439">MKLAIITGASKGLGASIAENLLNKGIGILTLSRTENKELRLRASEKKVNYSHFSCDLTSASDLEQTMITMIEDIITINPEELYVFNNAAVISPIGNIGTIDHSELLKHTQINFNAPVMITNMLLKLTLTNIQIINISSGAGERPIQGWSIYNSTKAAINMFTKTVALEQKTAGTNHQIIAFNPGIMDTGMQESIRSSSQENFYDLAKFKNYKQTGLLKHPETVAAALIHLCLNEPVESGTVYQIADLLKK</sequence>
<evidence type="ECO:0000313" key="7">
    <source>
        <dbReference type="Proteomes" id="UP001238088"/>
    </source>
</evidence>
<reference evidence="6 7" key="1">
    <citation type="submission" date="2023-07" db="EMBL/GenBank/DDBJ databases">
        <title>Genomic Encyclopedia of Type Strains, Phase IV (KMG-IV): sequencing the most valuable type-strain genomes for metagenomic binning, comparative biology and taxonomic classification.</title>
        <authorList>
            <person name="Goeker M."/>
        </authorList>
    </citation>
    <scope>NUCLEOTIDE SEQUENCE [LARGE SCALE GENOMIC DNA]</scope>
    <source>
        <strain evidence="6 7">DSM 23494</strain>
    </source>
</reference>
<evidence type="ECO:0000256" key="4">
    <source>
        <dbReference type="ARBA" id="ARBA00022857"/>
    </source>
</evidence>
<dbReference type="PANTHER" id="PTHR44085">
    <property type="entry name" value="SEPIAPTERIN REDUCTASE"/>
    <property type="match status" value="1"/>
</dbReference>
<dbReference type="GO" id="GO:0016491">
    <property type="term" value="F:oxidoreductase activity"/>
    <property type="evidence" value="ECO:0007669"/>
    <property type="project" value="UniProtKB-KW"/>
</dbReference>
<keyword evidence="4" id="KW-0521">NADP</keyword>
<dbReference type="Gene3D" id="3.40.50.720">
    <property type="entry name" value="NAD(P)-binding Rossmann-like Domain"/>
    <property type="match status" value="1"/>
</dbReference>
<comment type="subcellular location">
    <subcellularLocation>
        <location evidence="1">Cytoplasm</location>
    </subcellularLocation>
</comment>
<gene>
    <name evidence="6" type="ORF">J2S17_004904</name>
</gene>
<keyword evidence="7" id="KW-1185">Reference proteome</keyword>
<keyword evidence="3" id="KW-0963">Cytoplasm</keyword>
<dbReference type="InterPro" id="IPR020904">
    <property type="entry name" value="Sc_DH/Rdtase_CS"/>
</dbReference>
<accession>A0ABU0AP88</accession>
<evidence type="ECO:0000313" key="6">
    <source>
        <dbReference type="EMBL" id="MDQ0273010.1"/>
    </source>
</evidence>
<dbReference type="SUPFAM" id="SSF51735">
    <property type="entry name" value="NAD(P)-binding Rossmann-fold domains"/>
    <property type="match status" value="1"/>
</dbReference>
<name>A0ABU0AP88_9BACI</name>
<dbReference type="EC" id="1.1.1.320" evidence="6"/>
<dbReference type="EMBL" id="JAUSUB010000032">
    <property type="protein sequence ID" value="MDQ0273010.1"/>
    <property type="molecule type" value="Genomic_DNA"/>
</dbReference>
<evidence type="ECO:0000256" key="3">
    <source>
        <dbReference type="ARBA" id="ARBA00022490"/>
    </source>
</evidence>
<dbReference type="PANTHER" id="PTHR44085:SF2">
    <property type="entry name" value="SEPIAPTERIN REDUCTASE"/>
    <property type="match status" value="1"/>
</dbReference>
<evidence type="ECO:0000256" key="2">
    <source>
        <dbReference type="ARBA" id="ARBA00006484"/>
    </source>
</evidence>
<dbReference type="PRINTS" id="PR00081">
    <property type="entry name" value="GDHRDH"/>
</dbReference>